<dbReference type="CDD" id="cd23509">
    <property type="entry name" value="Gnk2-like"/>
    <property type="match status" value="2"/>
</dbReference>
<dbReference type="PROSITE" id="PS51473">
    <property type="entry name" value="GNK2"/>
    <property type="match status" value="2"/>
</dbReference>
<dbReference type="InterPro" id="IPR050581">
    <property type="entry name" value="CRR_secretory_protein"/>
</dbReference>
<keyword evidence="3 6" id="KW-0732">Signal</keyword>
<comment type="similarity">
    <text evidence="5">Belongs to the cysteine-rich repeat secretory protein family.</text>
</comment>
<feature type="chain" id="PRO_5044842116" description="Gnk2-homologous domain-containing protein" evidence="6">
    <location>
        <begin position="25"/>
        <end position="245"/>
    </location>
</feature>
<organism evidence="8 9">
    <name type="scientific">Cinchona calisaya</name>
    <dbReference type="NCBI Taxonomy" id="153742"/>
    <lineage>
        <taxon>Eukaryota</taxon>
        <taxon>Viridiplantae</taxon>
        <taxon>Streptophyta</taxon>
        <taxon>Embryophyta</taxon>
        <taxon>Tracheophyta</taxon>
        <taxon>Spermatophyta</taxon>
        <taxon>Magnoliopsida</taxon>
        <taxon>eudicotyledons</taxon>
        <taxon>Gunneridae</taxon>
        <taxon>Pentapetalae</taxon>
        <taxon>asterids</taxon>
        <taxon>lamiids</taxon>
        <taxon>Gentianales</taxon>
        <taxon>Rubiaceae</taxon>
        <taxon>Cinchonoideae</taxon>
        <taxon>Cinchoneae</taxon>
        <taxon>Cinchona</taxon>
    </lineage>
</organism>
<evidence type="ECO:0000256" key="5">
    <source>
        <dbReference type="ARBA" id="ARBA00038515"/>
    </source>
</evidence>
<keyword evidence="4" id="KW-0677">Repeat</keyword>
<feature type="signal peptide" evidence="6">
    <location>
        <begin position="1"/>
        <end position="24"/>
    </location>
</feature>
<dbReference type="GO" id="GO:0005576">
    <property type="term" value="C:extracellular region"/>
    <property type="evidence" value="ECO:0007669"/>
    <property type="project" value="UniProtKB-SubCell"/>
</dbReference>
<dbReference type="EMBL" id="JBJUIK010000008">
    <property type="protein sequence ID" value="KAL3520648.1"/>
    <property type="molecule type" value="Genomic_DNA"/>
</dbReference>
<dbReference type="InterPro" id="IPR002902">
    <property type="entry name" value="GNK2"/>
</dbReference>
<reference evidence="8 9" key="1">
    <citation type="submission" date="2024-11" db="EMBL/GenBank/DDBJ databases">
        <title>A near-complete genome assembly of Cinchona calisaya.</title>
        <authorList>
            <person name="Lian D.C."/>
            <person name="Zhao X.W."/>
            <person name="Wei L."/>
        </authorList>
    </citation>
    <scope>NUCLEOTIDE SEQUENCE [LARGE SCALE GENOMIC DNA]</scope>
    <source>
        <tissue evidence="8">Nenye</tissue>
    </source>
</reference>
<evidence type="ECO:0000256" key="4">
    <source>
        <dbReference type="ARBA" id="ARBA00022737"/>
    </source>
</evidence>
<name>A0ABD2ZMZ2_9GENT</name>
<dbReference type="InterPro" id="IPR038408">
    <property type="entry name" value="GNK2_sf"/>
</dbReference>
<dbReference type="AlphaFoldDB" id="A0ABD2ZMZ2"/>
<dbReference type="Pfam" id="PF01657">
    <property type="entry name" value="Stress-antifung"/>
    <property type="match status" value="2"/>
</dbReference>
<evidence type="ECO:0000256" key="3">
    <source>
        <dbReference type="ARBA" id="ARBA00022729"/>
    </source>
</evidence>
<accession>A0ABD2ZMZ2</accession>
<evidence type="ECO:0000313" key="9">
    <source>
        <dbReference type="Proteomes" id="UP001630127"/>
    </source>
</evidence>
<comment type="caution">
    <text evidence="8">The sequence shown here is derived from an EMBL/GenBank/DDBJ whole genome shotgun (WGS) entry which is preliminary data.</text>
</comment>
<dbReference type="PANTHER" id="PTHR32411:SF43">
    <property type="entry name" value="CYSTEINE-RICH REPEAT SECRETORY PROTEIN 38"/>
    <property type="match status" value="1"/>
</dbReference>
<feature type="domain" description="Gnk2-homologous" evidence="7">
    <location>
        <begin position="30"/>
        <end position="134"/>
    </location>
</feature>
<dbReference type="PANTHER" id="PTHR32411">
    <property type="entry name" value="CYSTEINE-RICH REPEAT SECRETORY PROTEIN 38-RELATED"/>
    <property type="match status" value="1"/>
</dbReference>
<dbReference type="Gene3D" id="3.30.430.20">
    <property type="entry name" value="Gnk2 domain, C-X8-C-X2-C motif"/>
    <property type="match status" value="2"/>
</dbReference>
<evidence type="ECO:0000256" key="6">
    <source>
        <dbReference type="SAM" id="SignalP"/>
    </source>
</evidence>
<keyword evidence="2" id="KW-0964">Secreted</keyword>
<proteinExistence type="inferred from homology"/>
<evidence type="ECO:0000259" key="7">
    <source>
        <dbReference type="PROSITE" id="PS51473"/>
    </source>
</evidence>
<evidence type="ECO:0000256" key="2">
    <source>
        <dbReference type="ARBA" id="ARBA00022525"/>
    </source>
</evidence>
<evidence type="ECO:0000313" key="8">
    <source>
        <dbReference type="EMBL" id="KAL3520648.1"/>
    </source>
</evidence>
<dbReference type="Proteomes" id="UP001630127">
    <property type="component" value="Unassembled WGS sequence"/>
</dbReference>
<evidence type="ECO:0000256" key="1">
    <source>
        <dbReference type="ARBA" id="ARBA00004613"/>
    </source>
</evidence>
<keyword evidence="9" id="KW-1185">Reference proteome</keyword>
<gene>
    <name evidence="8" type="ORF">ACH5RR_018797</name>
</gene>
<comment type="subcellular location">
    <subcellularLocation>
        <location evidence="1">Secreted</location>
    </subcellularLocation>
</comment>
<sequence length="245" mass="26995">MALSKLTISIYVLSIALFAQIGAGEDNPLQRLGIDCRNSSHFPKGSKYQKNLNILLRDLQTNTPATGFALEYVGDPKSGHGVYGRAFCRGDISSTDCKACLGTAIAGVLEICPLFKTAVGLYEGCVFIYTDKNIIHKIGDTTYYIYRTQNVSSPASMEMITEFVNHLTEKAIVTKTFFAKGEVKLAKSQSSLYGLVQCVLDISPVDCKTCLSELMKRIPDYTGKGGQFLSATCTLQYEFYRFFNS</sequence>
<protein>
    <recommendedName>
        <fullName evidence="7">Gnk2-homologous domain-containing protein</fullName>
    </recommendedName>
</protein>
<feature type="domain" description="Gnk2-homologous" evidence="7">
    <location>
        <begin position="138"/>
        <end position="242"/>
    </location>
</feature>